<protein>
    <submittedName>
        <fullName evidence="7">Coenzyme F420:L-glutamate ligase</fullName>
        <ecNumber evidence="7">6.3.2.31</ecNumber>
    </submittedName>
</protein>
<dbReference type="CDD" id="cd02136">
    <property type="entry name" value="PnbA_NfnB-like"/>
    <property type="match status" value="1"/>
</dbReference>
<evidence type="ECO:0000256" key="3">
    <source>
        <dbReference type="ARBA" id="ARBA00022630"/>
    </source>
</evidence>
<keyword evidence="7" id="KW-0436">Ligase</keyword>
<dbReference type="InterPro" id="IPR029479">
    <property type="entry name" value="Nitroreductase"/>
</dbReference>
<feature type="domain" description="Nitroreductase" evidence="6">
    <location>
        <begin position="8"/>
        <end position="166"/>
    </location>
</feature>
<accession>A0A6N3BXS4</accession>
<dbReference type="RefSeq" id="WP_024038442.1">
    <property type="nucleotide sequence ID" value="NZ_CACRUE010000026.1"/>
</dbReference>
<gene>
    <name evidence="7" type="primary">fbiB_2</name>
    <name evidence="7" type="ORF">IBLFYP30_01623</name>
</gene>
<dbReference type="PANTHER" id="PTHR43673">
    <property type="entry name" value="NAD(P)H NITROREDUCTASE YDGI-RELATED"/>
    <property type="match status" value="1"/>
</dbReference>
<dbReference type="GO" id="GO:0052618">
    <property type="term" value="F:coenzyme F420-0:L-glutamate ligase activity"/>
    <property type="evidence" value="ECO:0007669"/>
    <property type="project" value="UniProtKB-EC"/>
</dbReference>
<dbReference type="AlphaFoldDB" id="A0A6N3BXS4"/>
<dbReference type="SUPFAM" id="SSF55469">
    <property type="entry name" value="FMN-dependent nitroreductase-like"/>
    <property type="match status" value="1"/>
</dbReference>
<dbReference type="InterPro" id="IPR000415">
    <property type="entry name" value="Nitroreductase-like"/>
</dbReference>
<keyword evidence="5" id="KW-0560">Oxidoreductase</keyword>
<evidence type="ECO:0000256" key="4">
    <source>
        <dbReference type="ARBA" id="ARBA00022643"/>
    </source>
</evidence>
<organism evidence="7">
    <name type="scientific">Intestinibacter bartlettii</name>
    <dbReference type="NCBI Taxonomy" id="261299"/>
    <lineage>
        <taxon>Bacteria</taxon>
        <taxon>Bacillati</taxon>
        <taxon>Bacillota</taxon>
        <taxon>Clostridia</taxon>
        <taxon>Peptostreptococcales</taxon>
        <taxon>Peptostreptococcaceae</taxon>
        <taxon>Intestinibacter</taxon>
    </lineage>
</organism>
<dbReference type="EMBL" id="CACRUE010000026">
    <property type="protein sequence ID" value="VYU05463.1"/>
    <property type="molecule type" value="Genomic_DNA"/>
</dbReference>
<dbReference type="PANTHER" id="PTHR43673:SF2">
    <property type="entry name" value="NITROREDUCTASE"/>
    <property type="match status" value="1"/>
</dbReference>
<comment type="similarity">
    <text evidence="2">Belongs to the nitroreductase family.</text>
</comment>
<evidence type="ECO:0000256" key="2">
    <source>
        <dbReference type="ARBA" id="ARBA00007118"/>
    </source>
</evidence>
<keyword evidence="4" id="KW-0288">FMN</keyword>
<comment type="cofactor">
    <cofactor evidence="1">
        <name>FMN</name>
        <dbReference type="ChEBI" id="CHEBI:58210"/>
    </cofactor>
</comment>
<evidence type="ECO:0000256" key="1">
    <source>
        <dbReference type="ARBA" id="ARBA00001917"/>
    </source>
</evidence>
<dbReference type="Pfam" id="PF00881">
    <property type="entry name" value="Nitroreductase"/>
    <property type="match status" value="1"/>
</dbReference>
<reference evidence="7" key="1">
    <citation type="submission" date="2019-11" db="EMBL/GenBank/DDBJ databases">
        <authorList>
            <person name="Feng L."/>
        </authorList>
    </citation>
    <scope>NUCLEOTIDE SEQUENCE</scope>
    <source>
        <strain evidence="7">IbartlettiiLFYP30</strain>
    </source>
</reference>
<evidence type="ECO:0000259" key="6">
    <source>
        <dbReference type="Pfam" id="PF00881"/>
    </source>
</evidence>
<proteinExistence type="inferred from homology"/>
<name>A0A6N3BXS4_9FIRM</name>
<evidence type="ECO:0000313" key="7">
    <source>
        <dbReference type="EMBL" id="VYU05463.1"/>
    </source>
</evidence>
<keyword evidence="3" id="KW-0285">Flavoprotein</keyword>
<sequence>MRNTLDVIKERRSIRKFKPEQIKEEELQAIVESGLYAPSAINKQSWNFTVIQNQEILAELNEATKKVARNLDNEALKRIGENEKYNCFYYAPTVILVSGKDEERSKVMDCSAATQNMLIAAESLNIGSCWVELVSLAFMGPQAKELRAKLNLPEGYTPLHCVLLGYKDMEGKTAPRKENAVQYIR</sequence>
<evidence type="ECO:0000256" key="5">
    <source>
        <dbReference type="ARBA" id="ARBA00023002"/>
    </source>
</evidence>
<dbReference type="Gene3D" id="3.40.109.10">
    <property type="entry name" value="NADH Oxidase"/>
    <property type="match status" value="1"/>
</dbReference>
<dbReference type="GO" id="GO:0016491">
    <property type="term" value="F:oxidoreductase activity"/>
    <property type="evidence" value="ECO:0007669"/>
    <property type="project" value="UniProtKB-KW"/>
</dbReference>
<dbReference type="EC" id="6.3.2.31" evidence="7"/>